<dbReference type="EMBL" id="JAPFIT010000011">
    <property type="protein sequence ID" value="MDC5739728.1"/>
    <property type="molecule type" value="Genomic_DNA"/>
</dbReference>
<keyword evidence="2" id="KW-1185">Reference proteome</keyword>
<proteinExistence type="predicted"/>
<evidence type="ECO:0000313" key="2">
    <source>
        <dbReference type="Proteomes" id="UP001150001"/>
    </source>
</evidence>
<organism evidence="1 2">
    <name type="scientific">Vibrio europaeus</name>
    <dbReference type="NCBI Taxonomy" id="300876"/>
    <lineage>
        <taxon>Bacteria</taxon>
        <taxon>Pseudomonadati</taxon>
        <taxon>Pseudomonadota</taxon>
        <taxon>Gammaproteobacteria</taxon>
        <taxon>Vibrionales</taxon>
        <taxon>Vibrionaceae</taxon>
        <taxon>Vibrio</taxon>
        <taxon>Vibrio oreintalis group</taxon>
    </lineage>
</organism>
<sequence>MEQFMTVVFKFQEGASLPKKLTQAFCADSKYEDVEITAISCDDEISRVEQLESDG</sequence>
<accession>A0ABT5GRE7</accession>
<gene>
    <name evidence="1" type="ORF">OPW20_06595</name>
</gene>
<reference evidence="1" key="1">
    <citation type="submission" date="2022-11" db="EMBL/GenBank/DDBJ databases">
        <title>Role of the vibriolysin VemA secreted by the emergent pathogen Vibrio europaeus in the colonization of Manila clam mucus.</title>
        <authorList>
            <person name="Martinez C."/>
            <person name="Rodriguez S."/>
            <person name="Vences A."/>
            <person name="Barja J.L."/>
            <person name="Toranzo A.E."/>
            <person name="Dubert J."/>
        </authorList>
    </citation>
    <scope>NUCLEOTIDE SEQUENCE</scope>
    <source>
        <strain evidence="1">3454</strain>
    </source>
</reference>
<evidence type="ECO:0000313" key="1">
    <source>
        <dbReference type="EMBL" id="MDC5739728.1"/>
    </source>
</evidence>
<dbReference type="Proteomes" id="UP001150001">
    <property type="component" value="Unassembled WGS sequence"/>
</dbReference>
<name>A0ABT5GRE7_9VIBR</name>
<comment type="caution">
    <text evidence="1">The sequence shown here is derived from an EMBL/GenBank/DDBJ whole genome shotgun (WGS) entry which is preliminary data.</text>
</comment>
<dbReference type="RefSeq" id="WP_154723762.1">
    <property type="nucleotide sequence ID" value="NZ_JAPFIQ010000024.1"/>
</dbReference>
<protein>
    <submittedName>
        <fullName evidence="1">Uncharacterized protein</fullName>
    </submittedName>
</protein>